<evidence type="ECO:0000313" key="3">
    <source>
        <dbReference type="Proteomes" id="UP000531594"/>
    </source>
</evidence>
<comment type="caution">
    <text evidence="2">The sequence shown here is derived from an EMBL/GenBank/DDBJ whole genome shotgun (WGS) entry which is preliminary data.</text>
</comment>
<accession>A0A7X0HQB5</accession>
<keyword evidence="2" id="KW-0808">Transferase</keyword>
<evidence type="ECO:0000256" key="1">
    <source>
        <dbReference type="SAM" id="Phobius"/>
    </source>
</evidence>
<dbReference type="GO" id="GO:0016740">
    <property type="term" value="F:transferase activity"/>
    <property type="evidence" value="ECO:0007669"/>
    <property type="project" value="UniProtKB-KW"/>
</dbReference>
<feature type="transmembrane region" description="Helical" evidence="1">
    <location>
        <begin position="5"/>
        <end position="21"/>
    </location>
</feature>
<keyword evidence="1" id="KW-1133">Transmembrane helix</keyword>
<sequence length="50" mass="5844">MAKIIYILTMLIAIIFISYFYGLKTFLIIFSLFIFLFIPVVYCISKVNKG</sequence>
<keyword evidence="1" id="KW-0812">Transmembrane</keyword>
<dbReference type="Proteomes" id="UP000531594">
    <property type="component" value="Unassembled WGS sequence"/>
</dbReference>
<dbReference type="AlphaFoldDB" id="A0A7X0HQB5"/>
<organism evidence="2 3">
    <name type="scientific">Bacillus benzoevorans</name>
    <dbReference type="NCBI Taxonomy" id="1456"/>
    <lineage>
        <taxon>Bacteria</taxon>
        <taxon>Bacillati</taxon>
        <taxon>Bacillota</taxon>
        <taxon>Bacilli</taxon>
        <taxon>Bacillales</taxon>
        <taxon>Bacillaceae</taxon>
        <taxon>Bacillus</taxon>
    </lineage>
</organism>
<keyword evidence="1" id="KW-0472">Membrane</keyword>
<dbReference type="EMBL" id="JACHGK010000003">
    <property type="protein sequence ID" value="MBB6444834.1"/>
    <property type="molecule type" value="Genomic_DNA"/>
</dbReference>
<proteinExistence type="predicted"/>
<evidence type="ECO:0000313" key="2">
    <source>
        <dbReference type="EMBL" id="MBB6444834.1"/>
    </source>
</evidence>
<protein>
    <submittedName>
        <fullName evidence="2">Cellulose synthase/poly-beta-1,6-N-acetylglucosamine synthase-like glycosyltransferase</fullName>
    </submittedName>
</protein>
<reference evidence="2 3" key="1">
    <citation type="submission" date="2020-08" db="EMBL/GenBank/DDBJ databases">
        <title>Genomic Encyclopedia of Type Strains, Phase IV (KMG-IV): sequencing the most valuable type-strain genomes for metagenomic binning, comparative biology and taxonomic classification.</title>
        <authorList>
            <person name="Goeker M."/>
        </authorList>
    </citation>
    <scope>NUCLEOTIDE SEQUENCE [LARGE SCALE GENOMIC DNA]</scope>
    <source>
        <strain evidence="2 3">DSM 5391</strain>
    </source>
</reference>
<feature type="transmembrane region" description="Helical" evidence="1">
    <location>
        <begin position="27"/>
        <end position="45"/>
    </location>
</feature>
<keyword evidence="3" id="KW-1185">Reference proteome</keyword>
<name>A0A7X0HQB5_9BACI</name>
<gene>
    <name evidence="2" type="ORF">HNR53_001443</name>
</gene>